<sequence length="166" mass="18622">MAKGKAKADAFASSRERSVGFKFKKAHLMLCANDLNKKFAMGVTIDQVDRYCRHHRENWKYIATALSNTGNTFDEKRCMNTCMDAANGLDSDDSRELFDLNTYTQPEDLEGEDSDTLPTPTRHATVDNTSSSTSQASKKRPRAKNSPTKKSKKTILLIPLMKLVLQ</sequence>
<feature type="compositionally biased region" description="Basic residues" evidence="1">
    <location>
        <begin position="137"/>
        <end position="153"/>
    </location>
</feature>
<reference evidence="2" key="1">
    <citation type="submission" date="2020-10" db="EMBL/GenBank/DDBJ databases">
        <authorList>
            <person name="Han B."/>
            <person name="Lu T."/>
            <person name="Zhao Q."/>
            <person name="Huang X."/>
            <person name="Zhao Y."/>
        </authorList>
    </citation>
    <scope>NUCLEOTIDE SEQUENCE</scope>
</reference>
<feature type="compositionally biased region" description="Polar residues" evidence="1">
    <location>
        <begin position="126"/>
        <end position="136"/>
    </location>
</feature>
<dbReference type="Proteomes" id="UP000604825">
    <property type="component" value="Unassembled WGS sequence"/>
</dbReference>
<evidence type="ECO:0000313" key="3">
    <source>
        <dbReference type="Proteomes" id="UP000604825"/>
    </source>
</evidence>
<dbReference type="OrthoDB" id="680825at2759"/>
<evidence type="ECO:0000313" key="2">
    <source>
        <dbReference type="EMBL" id="CAD6257302.1"/>
    </source>
</evidence>
<gene>
    <name evidence="2" type="ORF">NCGR_LOCUS40789</name>
</gene>
<organism evidence="2 3">
    <name type="scientific">Miscanthus lutarioriparius</name>
    <dbReference type="NCBI Taxonomy" id="422564"/>
    <lineage>
        <taxon>Eukaryota</taxon>
        <taxon>Viridiplantae</taxon>
        <taxon>Streptophyta</taxon>
        <taxon>Embryophyta</taxon>
        <taxon>Tracheophyta</taxon>
        <taxon>Spermatophyta</taxon>
        <taxon>Magnoliopsida</taxon>
        <taxon>Liliopsida</taxon>
        <taxon>Poales</taxon>
        <taxon>Poaceae</taxon>
        <taxon>PACMAD clade</taxon>
        <taxon>Panicoideae</taxon>
        <taxon>Andropogonodae</taxon>
        <taxon>Andropogoneae</taxon>
        <taxon>Saccharinae</taxon>
        <taxon>Miscanthus</taxon>
    </lineage>
</organism>
<proteinExistence type="predicted"/>
<dbReference type="PANTHER" id="PTHR47906:SF5">
    <property type="entry name" value="OS05G0118600 PROTEIN"/>
    <property type="match status" value="1"/>
</dbReference>
<dbReference type="EMBL" id="CAJGYO010000010">
    <property type="protein sequence ID" value="CAD6257302.1"/>
    <property type="molecule type" value="Genomic_DNA"/>
</dbReference>
<dbReference type="PANTHER" id="PTHR47906">
    <property type="entry name" value="OSJNBB0050O03.9 PROTEIN-RELATED"/>
    <property type="match status" value="1"/>
</dbReference>
<feature type="region of interest" description="Disordered" evidence="1">
    <location>
        <begin position="92"/>
        <end position="153"/>
    </location>
</feature>
<protein>
    <submittedName>
        <fullName evidence="2">Uncharacterized protein</fullName>
    </submittedName>
</protein>
<keyword evidence="3" id="KW-1185">Reference proteome</keyword>
<name>A0A811QML3_9POAL</name>
<dbReference type="AlphaFoldDB" id="A0A811QML3"/>
<accession>A0A811QML3</accession>
<evidence type="ECO:0000256" key="1">
    <source>
        <dbReference type="SAM" id="MobiDB-lite"/>
    </source>
</evidence>
<comment type="caution">
    <text evidence="2">The sequence shown here is derived from an EMBL/GenBank/DDBJ whole genome shotgun (WGS) entry which is preliminary data.</text>
</comment>